<dbReference type="EMBL" id="BAAABU010000001">
    <property type="protein sequence ID" value="GAA0212182.1"/>
    <property type="molecule type" value="Genomic_DNA"/>
</dbReference>
<feature type="transmembrane region" description="Helical" evidence="1">
    <location>
        <begin position="69"/>
        <end position="91"/>
    </location>
</feature>
<feature type="transmembrane region" description="Helical" evidence="1">
    <location>
        <begin position="103"/>
        <end position="121"/>
    </location>
</feature>
<accession>A0ABN0T4I9</accession>
<feature type="transmembrane region" description="Helical" evidence="1">
    <location>
        <begin position="167"/>
        <end position="187"/>
    </location>
</feature>
<sequence>MAVYAAAVFFVARDAGHFSALSIVVVVVLAAGAVGTWTGRRAGRWAGFGASALAGGALLVSAVRDAEPSGFWLAAMALLPAALLTRALFGRPAVERPERPDRLWLWFLVFGALGVAAGVVLAVTAPVWAGVGTAAFGAGFLLFGAVLRPARERGDGRDFPASSARVAALAGSLAALAFGAGVLAAVFASGRQWGGVGAFGLAAVALVCGLVVVLVRGGSGVRVGEDGLELRLGRRHVLLDWSRVVSVGLASVSGQHYLLVEPADPAISERFDGLHRKWFDRRFVALPLLTNSADPEAVHAAVSSRLPTPDRTRTPR</sequence>
<dbReference type="Proteomes" id="UP001500416">
    <property type="component" value="Unassembled WGS sequence"/>
</dbReference>
<comment type="caution">
    <text evidence="2">The sequence shown here is derived from an EMBL/GenBank/DDBJ whole genome shotgun (WGS) entry which is preliminary data.</text>
</comment>
<evidence type="ECO:0000313" key="2">
    <source>
        <dbReference type="EMBL" id="GAA0212182.1"/>
    </source>
</evidence>
<name>A0ABN0T4I9_9PSEU</name>
<gene>
    <name evidence="2" type="ORF">GCM10010492_07550</name>
</gene>
<evidence type="ECO:0008006" key="4">
    <source>
        <dbReference type="Google" id="ProtNLM"/>
    </source>
</evidence>
<feature type="transmembrane region" description="Helical" evidence="1">
    <location>
        <begin position="45"/>
        <end position="63"/>
    </location>
</feature>
<protein>
    <recommendedName>
        <fullName evidence="4">YcxB-like protein domain-containing protein</fullName>
    </recommendedName>
</protein>
<feature type="transmembrane region" description="Helical" evidence="1">
    <location>
        <begin position="193"/>
        <end position="215"/>
    </location>
</feature>
<keyword evidence="3" id="KW-1185">Reference proteome</keyword>
<reference evidence="2 3" key="1">
    <citation type="journal article" date="2019" name="Int. J. Syst. Evol. Microbiol.">
        <title>The Global Catalogue of Microorganisms (GCM) 10K type strain sequencing project: providing services to taxonomists for standard genome sequencing and annotation.</title>
        <authorList>
            <consortium name="The Broad Institute Genomics Platform"/>
            <consortium name="The Broad Institute Genome Sequencing Center for Infectious Disease"/>
            <person name="Wu L."/>
            <person name="Ma J."/>
        </authorList>
    </citation>
    <scope>NUCLEOTIDE SEQUENCE [LARGE SCALE GENOMIC DNA]</scope>
    <source>
        <strain evidence="2 3">JCM 3380</strain>
    </source>
</reference>
<proteinExistence type="predicted"/>
<keyword evidence="1" id="KW-0812">Transmembrane</keyword>
<keyword evidence="1" id="KW-1133">Transmembrane helix</keyword>
<evidence type="ECO:0000313" key="3">
    <source>
        <dbReference type="Proteomes" id="UP001500416"/>
    </source>
</evidence>
<keyword evidence="1" id="KW-0472">Membrane</keyword>
<organism evidence="2 3">
    <name type="scientific">Saccharothrix mutabilis subsp. mutabilis</name>
    <dbReference type="NCBI Taxonomy" id="66855"/>
    <lineage>
        <taxon>Bacteria</taxon>
        <taxon>Bacillati</taxon>
        <taxon>Actinomycetota</taxon>
        <taxon>Actinomycetes</taxon>
        <taxon>Pseudonocardiales</taxon>
        <taxon>Pseudonocardiaceae</taxon>
        <taxon>Saccharothrix</taxon>
    </lineage>
</organism>
<feature type="transmembrane region" description="Helical" evidence="1">
    <location>
        <begin position="18"/>
        <end position="38"/>
    </location>
</feature>
<evidence type="ECO:0000256" key="1">
    <source>
        <dbReference type="SAM" id="Phobius"/>
    </source>
</evidence>
<feature type="transmembrane region" description="Helical" evidence="1">
    <location>
        <begin position="127"/>
        <end position="147"/>
    </location>
</feature>